<dbReference type="InterPro" id="IPR027417">
    <property type="entry name" value="P-loop_NTPase"/>
</dbReference>
<protein>
    <submittedName>
        <fullName evidence="5">Amino acid/amide ABC transporter ATP-binding protein 1, HAAT family</fullName>
    </submittedName>
</protein>
<dbReference type="Gene3D" id="3.40.50.300">
    <property type="entry name" value="P-loop containing nucleotide triphosphate hydrolases"/>
    <property type="match status" value="1"/>
</dbReference>
<name>A0A1H3EKA7_9EURY</name>
<dbReference type="SUPFAM" id="SSF52540">
    <property type="entry name" value="P-loop containing nucleoside triphosphate hydrolases"/>
    <property type="match status" value="1"/>
</dbReference>
<dbReference type="PROSITE" id="PS00211">
    <property type="entry name" value="ABC_TRANSPORTER_1"/>
    <property type="match status" value="1"/>
</dbReference>
<organism evidence="5 6">
    <name type="scientific">Halopenitus persicus</name>
    <dbReference type="NCBI Taxonomy" id="1048396"/>
    <lineage>
        <taxon>Archaea</taxon>
        <taxon>Methanobacteriati</taxon>
        <taxon>Methanobacteriota</taxon>
        <taxon>Stenosarchaea group</taxon>
        <taxon>Halobacteria</taxon>
        <taxon>Halobacteriales</taxon>
        <taxon>Haloferacaceae</taxon>
        <taxon>Halopenitus</taxon>
    </lineage>
</organism>
<evidence type="ECO:0000313" key="5">
    <source>
        <dbReference type="EMBL" id="SDX79202.1"/>
    </source>
</evidence>
<keyword evidence="3 5" id="KW-0067">ATP-binding</keyword>
<evidence type="ECO:0000259" key="4">
    <source>
        <dbReference type="PROSITE" id="PS50893"/>
    </source>
</evidence>
<dbReference type="InterPro" id="IPR003439">
    <property type="entry name" value="ABC_transporter-like_ATP-bd"/>
</dbReference>
<proteinExistence type="predicted"/>
<dbReference type="Pfam" id="PF00005">
    <property type="entry name" value="ABC_tran"/>
    <property type="match status" value="1"/>
</dbReference>
<dbReference type="InterPro" id="IPR017871">
    <property type="entry name" value="ABC_transporter-like_CS"/>
</dbReference>
<keyword evidence="1" id="KW-0813">Transport</keyword>
<dbReference type="InterPro" id="IPR032823">
    <property type="entry name" value="BCA_ABC_TP_C"/>
</dbReference>
<evidence type="ECO:0000256" key="1">
    <source>
        <dbReference type="ARBA" id="ARBA00022448"/>
    </source>
</evidence>
<dbReference type="SMART" id="SM00382">
    <property type="entry name" value="AAA"/>
    <property type="match status" value="1"/>
</dbReference>
<dbReference type="GO" id="GO:0005886">
    <property type="term" value="C:plasma membrane"/>
    <property type="evidence" value="ECO:0007669"/>
    <property type="project" value="TreeGrafter"/>
</dbReference>
<keyword evidence="2" id="KW-0547">Nucleotide-binding</keyword>
<dbReference type="GO" id="GO:0016887">
    <property type="term" value="F:ATP hydrolysis activity"/>
    <property type="evidence" value="ECO:0007669"/>
    <property type="project" value="InterPro"/>
</dbReference>
<evidence type="ECO:0000256" key="2">
    <source>
        <dbReference type="ARBA" id="ARBA00022741"/>
    </source>
</evidence>
<keyword evidence="6" id="KW-1185">Reference proteome</keyword>
<dbReference type="PROSITE" id="PS50893">
    <property type="entry name" value="ABC_TRANSPORTER_2"/>
    <property type="match status" value="1"/>
</dbReference>
<dbReference type="AlphaFoldDB" id="A0A1H3EKA7"/>
<evidence type="ECO:0000256" key="3">
    <source>
        <dbReference type="ARBA" id="ARBA00022840"/>
    </source>
</evidence>
<dbReference type="InterPro" id="IPR051120">
    <property type="entry name" value="ABC_AA/LPS_Transport"/>
</dbReference>
<reference evidence="6" key="1">
    <citation type="submission" date="2016-10" db="EMBL/GenBank/DDBJ databases">
        <authorList>
            <person name="Varghese N."/>
            <person name="Submissions S."/>
        </authorList>
    </citation>
    <scope>NUCLEOTIDE SEQUENCE [LARGE SCALE GENOMIC DNA]</scope>
    <source>
        <strain evidence="6">DC30,IBRC 10041,KCTC 4046</strain>
    </source>
</reference>
<sequence>MSDGDTILKTTDLTKRFGALTANDEISLAVERGEIRGIIGPNGSGKTTFFNTVTGFYEPDGGSVHFNGEEVTGWEPHRLARRGLGRTFQIVSPFKNMTVRQNMLAVQTDDGRSREEKRERVGEILEFLEIDHIADNEARGMSGGQQKLLELGRVLMLDPELVMLDEPAAGVNPALEERIMDHIHELNDEGTTFVVIEHDMHVMKTLADTVSVFDSGRHIAQGDFEEVSQNEDVRKAYLGGTTAEDDEVPV</sequence>
<feature type="domain" description="ABC transporter" evidence="4">
    <location>
        <begin position="8"/>
        <end position="240"/>
    </location>
</feature>
<dbReference type="GO" id="GO:0005524">
    <property type="term" value="F:ATP binding"/>
    <property type="evidence" value="ECO:0007669"/>
    <property type="project" value="UniProtKB-KW"/>
</dbReference>
<dbReference type="RefSeq" id="WP_256335631.1">
    <property type="nucleotide sequence ID" value="NZ_FNPC01000001.1"/>
</dbReference>
<dbReference type="InterPro" id="IPR003593">
    <property type="entry name" value="AAA+_ATPase"/>
</dbReference>
<evidence type="ECO:0000313" key="6">
    <source>
        <dbReference type="Proteomes" id="UP000199079"/>
    </source>
</evidence>
<dbReference type="Proteomes" id="UP000199079">
    <property type="component" value="Unassembled WGS sequence"/>
</dbReference>
<dbReference type="PANTHER" id="PTHR45772">
    <property type="entry name" value="CONSERVED COMPONENT OF ABC TRANSPORTER FOR NATURAL AMINO ACIDS-RELATED"/>
    <property type="match status" value="1"/>
</dbReference>
<accession>A0A1H3EKA7</accession>
<dbReference type="EMBL" id="FNPC01000001">
    <property type="protein sequence ID" value="SDX79202.1"/>
    <property type="molecule type" value="Genomic_DNA"/>
</dbReference>
<dbReference type="Pfam" id="PF12399">
    <property type="entry name" value="BCA_ABC_TP_C"/>
    <property type="match status" value="1"/>
</dbReference>
<dbReference type="PANTHER" id="PTHR45772:SF9">
    <property type="entry name" value="CONSERVED COMPONENT OF ABC TRANSPORTER FOR NATURAL AMINO ACIDS"/>
    <property type="match status" value="1"/>
</dbReference>
<gene>
    <name evidence="5" type="ORF">SAMN05216564_101481</name>
</gene>
<dbReference type="CDD" id="cd03219">
    <property type="entry name" value="ABC_Mj1267_LivG_branched"/>
    <property type="match status" value="1"/>
</dbReference>